<dbReference type="EMBL" id="FORP01000016">
    <property type="protein sequence ID" value="SFK23599.1"/>
    <property type="molecule type" value="Genomic_DNA"/>
</dbReference>
<dbReference type="InterPro" id="IPR011200">
    <property type="entry name" value="UCP012608"/>
</dbReference>
<dbReference type="Pfam" id="PF10094">
    <property type="entry name" value="DUF2332"/>
    <property type="match status" value="1"/>
</dbReference>
<organism evidence="1 2">
    <name type="scientific">Amycolatopsis sacchari</name>
    <dbReference type="NCBI Taxonomy" id="115433"/>
    <lineage>
        <taxon>Bacteria</taxon>
        <taxon>Bacillati</taxon>
        <taxon>Actinomycetota</taxon>
        <taxon>Actinomycetes</taxon>
        <taxon>Pseudonocardiales</taxon>
        <taxon>Pseudonocardiaceae</taxon>
        <taxon>Amycolatopsis</taxon>
    </lineage>
</organism>
<reference evidence="1 2" key="1">
    <citation type="submission" date="2016-10" db="EMBL/GenBank/DDBJ databases">
        <authorList>
            <person name="de Groot N.N."/>
        </authorList>
    </citation>
    <scope>NUCLEOTIDE SEQUENCE [LARGE SCALE GENOMIC DNA]</scope>
    <source>
        <strain evidence="1 2">DSM 44468</strain>
    </source>
</reference>
<dbReference type="AlphaFoldDB" id="A0A1I3XWF8"/>
<keyword evidence="2" id="KW-1185">Reference proteome</keyword>
<dbReference type="OrthoDB" id="8899077at2"/>
<dbReference type="STRING" id="115433.SAMN05421835_11664"/>
<accession>A0A1I3XWF8</accession>
<evidence type="ECO:0000313" key="1">
    <source>
        <dbReference type="EMBL" id="SFK23599.1"/>
    </source>
</evidence>
<evidence type="ECO:0000313" key="2">
    <source>
        <dbReference type="Proteomes" id="UP000199025"/>
    </source>
</evidence>
<sequence length="364" mass="38618">MELDEVKQRLRTFAAGQAAGVSPLYEHLAGHAAEDDEIAGLLTAAPDEHADAALLLAAAHRLVQADPVHPLFRYYPSLGGSDGVDESTWPMFRDFLLERADRVRELVATRHVQTNEVGRAAGLYPAVALAAKQAGGKVALLEVGCAAGLLLGLDRFGYRYQCDGGEQLAAGPAKAAVGLHCALDLGPGAKLPKVPKKLAVTGKVGLDNAPVDLSDEDELAWLEACVWADQLDRIRLLRAAAAAQRKDVPELLGGDAVDDLAAAAARTEGPLVVLTSRVLGHTGGRDAEFVEALAKLAADRPVWWVSDEPYEVSLVHVLPGRGELAFAETYGCTLGLTSWRDGVPEARALGQTSKYGNRMTWLAA</sequence>
<name>A0A1I3XWF8_9PSEU</name>
<gene>
    <name evidence="1" type="ORF">SAMN05421835_11664</name>
</gene>
<dbReference type="Proteomes" id="UP000199025">
    <property type="component" value="Unassembled WGS sequence"/>
</dbReference>
<proteinExistence type="predicted"/>
<dbReference type="RefSeq" id="WP_091511816.1">
    <property type="nucleotide sequence ID" value="NZ_CBDQZW010000011.1"/>
</dbReference>
<protein>
    <recommendedName>
        <fullName evidence="3">DUF2332 domain-containing protein</fullName>
    </recommendedName>
</protein>
<evidence type="ECO:0008006" key="3">
    <source>
        <dbReference type="Google" id="ProtNLM"/>
    </source>
</evidence>